<evidence type="ECO:0000256" key="6">
    <source>
        <dbReference type="ARBA" id="ARBA00023237"/>
    </source>
</evidence>
<feature type="chain" id="PRO_5018573632" evidence="8">
    <location>
        <begin position="20"/>
        <end position="813"/>
    </location>
</feature>
<dbReference type="InterPro" id="IPR041700">
    <property type="entry name" value="OMP_b-brl_3"/>
</dbReference>
<proteinExistence type="inferred from homology"/>
<dbReference type="PANTHER" id="PTHR40980">
    <property type="entry name" value="PLUG DOMAIN-CONTAINING PROTEIN"/>
    <property type="match status" value="1"/>
</dbReference>
<keyword evidence="3 7" id="KW-1134">Transmembrane beta strand</keyword>
<gene>
    <name evidence="11" type="ORF">DPV69_11970</name>
</gene>
<dbReference type="InterPro" id="IPR012910">
    <property type="entry name" value="Plug_dom"/>
</dbReference>
<dbReference type="Gene3D" id="2.170.130.10">
    <property type="entry name" value="TonB-dependent receptor, plug domain"/>
    <property type="match status" value="1"/>
</dbReference>
<sequence>MKAIYLLILTLFASTALYASPNRAKQVDVNGLVLDEQRKPIDYATVGLFKSSDSSLVKTAMTTPEGKFSFPSIASGSYYIKINMMGYQIHKGKAFTVAEQALNLPEIILVATSKTLNAVSITAVKPLLERKADKLVMNVEASSAAAGSSALEVLQRAPGVTVDQNDRISMQGKQGVLIMLDGKQTYMSQADVANLLRNMQSSEIETIELITNPSSKYDASGNSGIINIKTKKARSGGANGSFNAGMAYGKNLRGNTGLNLNYRNKGVNVFGSYNFNKGARDNTINIDRVSKGSGANADTYFSQKGDDTRDYENNNFKVGADFFLNKNNTIGVLVNGYLNSAEDISTNRTLIGKSFTQIDSTLAANNTQISSYRNFSYNLNYKSVLDTTGQELTADADYSRYHGKDNAELVNDYRFPDGSLVKPIGRLRNNSPSIIDIKAVKVDYVLPISKTMKFEAGAKSSWVETDNDLRAEEWIGNTWQNDVRRSNRFVYDENVNAVYTNLNKQFKNTSVQLGLRMEQTNSKGNLLTTNEVVKRSYWDFFPTIYIQQTLSKNHQVGISYGRRIDRPSYDALNPFMYYLDQYTYNKGNPFLNPQYTNNYEVNYTFMQKYFLNFGYSVVNDAITEVILPDEKQKALYQTNANIAKNTTISGNLSIPIKVSKWWTMNNNLNVFHLAFETPNLEGQALKTGQTSYQVRMQNNFIIMDGLTAEINANYESPLTYGTLAIEQKAFVDIGISKAILNKKGSIRFAVSDVFDTNRTRLSSAYPGLSYNLYQKNETQLFRLNFSYRFGKNEIKPARRRSTGTESEQGRMKN</sequence>
<name>A0A3S3PNR5_9SPHI</name>
<protein>
    <submittedName>
        <fullName evidence="11">TonB-dependent receptor</fullName>
    </submittedName>
</protein>
<evidence type="ECO:0000256" key="8">
    <source>
        <dbReference type="SAM" id="SignalP"/>
    </source>
</evidence>
<dbReference type="Pfam" id="PF07715">
    <property type="entry name" value="Plug"/>
    <property type="match status" value="1"/>
</dbReference>
<dbReference type="Gene3D" id="2.60.40.1120">
    <property type="entry name" value="Carboxypeptidase-like, regulatory domain"/>
    <property type="match status" value="1"/>
</dbReference>
<dbReference type="EMBL" id="SAYW01000003">
    <property type="protein sequence ID" value="RWU07691.1"/>
    <property type="molecule type" value="Genomic_DNA"/>
</dbReference>
<evidence type="ECO:0000256" key="3">
    <source>
        <dbReference type="ARBA" id="ARBA00022452"/>
    </source>
</evidence>
<comment type="subcellular location">
    <subcellularLocation>
        <location evidence="1 7">Cell outer membrane</location>
        <topology evidence="1 7">Multi-pass membrane protein</topology>
    </subcellularLocation>
</comment>
<dbReference type="GO" id="GO:0009279">
    <property type="term" value="C:cell outer membrane"/>
    <property type="evidence" value="ECO:0007669"/>
    <property type="project" value="UniProtKB-SubCell"/>
</dbReference>
<feature type="domain" description="Outer membrane protein beta-barrel" evidence="10">
    <location>
        <begin position="385"/>
        <end position="787"/>
    </location>
</feature>
<dbReference type="RefSeq" id="WP_113647600.1">
    <property type="nucleotide sequence ID" value="NZ_QMHN01000003.1"/>
</dbReference>
<keyword evidence="12" id="KW-1185">Reference proteome</keyword>
<dbReference type="PROSITE" id="PS52016">
    <property type="entry name" value="TONB_DEPENDENT_REC_3"/>
    <property type="match status" value="1"/>
</dbReference>
<keyword evidence="4 7" id="KW-0812">Transmembrane</keyword>
<dbReference type="Gene3D" id="2.40.170.20">
    <property type="entry name" value="TonB-dependent receptor, beta-barrel domain"/>
    <property type="match status" value="1"/>
</dbReference>
<dbReference type="AlphaFoldDB" id="A0A3S3PNR5"/>
<feature type="domain" description="TonB-dependent receptor plug" evidence="9">
    <location>
        <begin position="141"/>
        <end position="224"/>
    </location>
</feature>
<organism evidence="11 12">
    <name type="scientific">Pedobacter chitinilyticus</name>
    <dbReference type="NCBI Taxonomy" id="2233776"/>
    <lineage>
        <taxon>Bacteria</taxon>
        <taxon>Pseudomonadati</taxon>
        <taxon>Bacteroidota</taxon>
        <taxon>Sphingobacteriia</taxon>
        <taxon>Sphingobacteriales</taxon>
        <taxon>Sphingobacteriaceae</taxon>
        <taxon>Pedobacter</taxon>
    </lineage>
</organism>
<evidence type="ECO:0000259" key="9">
    <source>
        <dbReference type="Pfam" id="PF07715"/>
    </source>
</evidence>
<evidence type="ECO:0000256" key="2">
    <source>
        <dbReference type="ARBA" id="ARBA00022448"/>
    </source>
</evidence>
<reference evidence="11 12" key="1">
    <citation type="submission" date="2018-06" db="EMBL/GenBank/DDBJ databases">
        <title>Pedobacter endophyticus sp. nov., an endophytic bacterium isolated from a leaf of Triticum aestivum.</title>
        <authorList>
            <person name="Zhang L."/>
        </authorList>
    </citation>
    <scope>NUCLEOTIDE SEQUENCE [LARGE SCALE GENOMIC DNA]</scope>
    <source>
        <strain evidence="11 12">CM134L-2</strain>
    </source>
</reference>
<keyword evidence="6 7" id="KW-0998">Cell outer membrane</keyword>
<keyword evidence="2 7" id="KW-0813">Transport</keyword>
<dbReference type="Proteomes" id="UP000284120">
    <property type="component" value="Unassembled WGS sequence"/>
</dbReference>
<evidence type="ECO:0000256" key="5">
    <source>
        <dbReference type="ARBA" id="ARBA00023136"/>
    </source>
</evidence>
<keyword evidence="8" id="KW-0732">Signal</keyword>
<evidence type="ECO:0000259" key="10">
    <source>
        <dbReference type="Pfam" id="PF14905"/>
    </source>
</evidence>
<dbReference type="Pfam" id="PF13620">
    <property type="entry name" value="CarboxypepD_reg"/>
    <property type="match status" value="1"/>
</dbReference>
<evidence type="ECO:0000313" key="11">
    <source>
        <dbReference type="EMBL" id="RWU07691.1"/>
    </source>
</evidence>
<dbReference type="InterPro" id="IPR039426">
    <property type="entry name" value="TonB-dep_rcpt-like"/>
</dbReference>
<comment type="similarity">
    <text evidence="7">Belongs to the TonB-dependent receptor family.</text>
</comment>
<accession>A0A3S3PNR5</accession>
<dbReference type="Pfam" id="PF14905">
    <property type="entry name" value="OMP_b-brl_3"/>
    <property type="match status" value="1"/>
</dbReference>
<dbReference type="PANTHER" id="PTHR40980:SF4">
    <property type="entry name" value="TONB-DEPENDENT RECEPTOR-LIKE BETA-BARREL DOMAIN-CONTAINING PROTEIN"/>
    <property type="match status" value="1"/>
</dbReference>
<dbReference type="InterPro" id="IPR037066">
    <property type="entry name" value="Plug_dom_sf"/>
</dbReference>
<evidence type="ECO:0000256" key="4">
    <source>
        <dbReference type="ARBA" id="ARBA00022692"/>
    </source>
</evidence>
<evidence type="ECO:0000256" key="7">
    <source>
        <dbReference type="PROSITE-ProRule" id="PRU01360"/>
    </source>
</evidence>
<comment type="caution">
    <text evidence="11">The sequence shown here is derived from an EMBL/GenBank/DDBJ whole genome shotgun (WGS) entry which is preliminary data.</text>
</comment>
<feature type="signal peptide" evidence="8">
    <location>
        <begin position="1"/>
        <end position="19"/>
    </location>
</feature>
<evidence type="ECO:0000313" key="12">
    <source>
        <dbReference type="Proteomes" id="UP000284120"/>
    </source>
</evidence>
<dbReference type="SUPFAM" id="SSF49478">
    <property type="entry name" value="Cna protein B-type domain"/>
    <property type="match status" value="1"/>
</dbReference>
<dbReference type="InterPro" id="IPR036942">
    <property type="entry name" value="Beta-barrel_TonB_sf"/>
</dbReference>
<keyword evidence="11" id="KW-0675">Receptor</keyword>
<dbReference type="SUPFAM" id="SSF56935">
    <property type="entry name" value="Porins"/>
    <property type="match status" value="1"/>
</dbReference>
<evidence type="ECO:0000256" key="1">
    <source>
        <dbReference type="ARBA" id="ARBA00004571"/>
    </source>
</evidence>
<dbReference type="OrthoDB" id="606851at2"/>
<keyword evidence="5 7" id="KW-0472">Membrane</keyword>